<evidence type="ECO:0008006" key="3">
    <source>
        <dbReference type="Google" id="ProtNLM"/>
    </source>
</evidence>
<organism evidence="1 2">
    <name type="scientific">Phormidesmis priestleyi Ana</name>
    <dbReference type="NCBI Taxonomy" id="1666911"/>
    <lineage>
        <taxon>Bacteria</taxon>
        <taxon>Bacillati</taxon>
        <taxon>Cyanobacteriota</taxon>
        <taxon>Cyanophyceae</taxon>
        <taxon>Leptolyngbyales</taxon>
        <taxon>Leptolyngbyaceae</taxon>
        <taxon>Phormidesmis</taxon>
    </lineage>
</organism>
<evidence type="ECO:0000313" key="1">
    <source>
        <dbReference type="EMBL" id="KPQ32745.1"/>
    </source>
</evidence>
<accession>A0A0P7ZDL9</accession>
<proteinExistence type="predicted"/>
<dbReference type="PROSITE" id="PS51257">
    <property type="entry name" value="PROKAR_LIPOPROTEIN"/>
    <property type="match status" value="1"/>
</dbReference>
<name>A0A0P7ZDL9_9CYAN</name>
<gene>
    <name evidence="1" type="ORF">HLUCCA11_20675</name>
</gene>
<reference evidence="1 2" key="1">
    <citation type="submission" date="2015-09" db="EMBL/GenBank/DDBJ databases">
        <title>Identification and resolution of microdiversity through metagenomic sequencing of parallel consortia.</title>
        <authorList>
            <person name="Nelson W.C."/>
            <person name="Romine M.F."/>
            <person name="Lindemann S.R."/>
        </authorList>
    </citation>
    <scope>NUCLEOTIDE SEQUENCE [LARGE SCALE GENOMIC DNA]</scope>
    <source>
        <strain evidence="1">Ana</strain>
    </source>
</reference>
<evidence type="ECO:0000313" key="2">
    <source>
        <dbReference type="Proteomes" id="UP000050465"/>
    </source>
</evidence>
<dbReference type="EMBL" id="LJZR01000047">
    <property type="protein sequence ID" value="KPQ32745.1"/>
    <property type="molecule type" value="Genomic_DNA"/>
</dbReference>
<protein>
    <recommendedName>
        <fullName evidence="3">Lipoprotein</fullName>
    </recommendedName>
</protein>
<comment type="caution">
    <text evidence="1">The sequence shown here is derived from an EMBL/GenBank/DDBJ whole genome shotgun (WGS) entry which is preliminary data.</text>
</comment>
<dbReference type="AlphaFoldDB" id="A0A0P7ZDL9"/>
<sequence>MTFVSRQSIVFSLCLTGALLGCGSDAKERTFIRNQIAALTTSTSETIDLSQVGSSSWSQLCILTPYSTNETAKSILGFEWDAENKTNIHSNDSITVLVFASDDEVEHYVAYPRKDGDFSLIEPSCLSRDRAKFVPERNDGSVRFVVAN</sequence>
<dbReference type="Proteomes" id="UP000050465">
    <property type="component" value="Unassembled WGS sequence"/>
</dbReference>